<dbReference type="EMBL" id="BARU01009085">
    <property type="protein sequence ID" value="GAH32680.1"/>
    <property type="molecule type" value="Genomic_DNA"/>
</dbReference>
<reference evidence="1" key="1">
    <citation type="journal article" date="2014" name="Front. Microbiol.">
        <title>High frequency of phylogenetically diverse reductive dehalogenase-homologous genes in deep subseafloor sedimentary metagenomes.</title>
        <authorList>
            <person name="Kawai M."/>
            <person name="Futagami T."/>
            <person name="Toyoda A."/>
            <person name="Takaki Y."/>
            <person name="Nishi S."/>
            <person name="Hori S."/>
            <person name="Arai W."/>
            <person name="Tsubouchi T."/>
            <person name="Morono Y."/>
            <person name="Uchiyama I."/>
            <person name="Ito T."/>
            <person name="Fujiyama A."/>
            <person name="Inagaki F."/>
            <person name="Takami H."/>
        </authorList>
    </citation>
    <scope>NUCLEOTIDE SEQUENCE</scope>
    <source>
        <strain evidence="1">Expedition CK06-06</strain>
    </source>
</reference>
<evidence type="ECO:0000313" key="1">
    <source>
        <dbReference type="EMBL" id="GAH32680.1"/>
    </source>
</evidence>
<name>X1FJI3_9ZZZZ</name>
<feature type="non-terminal residue" evidence="1">
    <location>
        <position position="1"/>
    </location>
</feature>
<sequence length="165" mass="17240">AKIRHGIHLDGVQRSIVSRNRIRLGGNFSVITSANTHSIQVESNDTFQPLSIAGYPNYIRGNRGYNPIGVIANPFDVVNDVVGLPAGGTASPVASTDYIVIGVDVIISSTDSGNNNCAIVIKDPTGNTINPAVLSTLDAYFIPIGFQVNWGAFTGAAPTCVVSGN</sequence>
<gene>
    <name evidence="1" type="ORF">S03H2_17587</name>
</gene>
<organism evidence="1">
    <name type="scientific">marine sediment metagenome</name>
    <dbReference type="NCBI Taxonomy" id="412755"/>
    <lineage>
        <taxon>unclassified sequences</taxon>
        <taxon>metagenomes</taxon>
        <taxon>ecological metagenomes</taxon>
    </lineage>
</organism>
<proteinExistence type="predicted"/>
<accession>X1FJI3</accession>
<dbReference type="AlphaFoldDB" id="X1FJI3"/>
<comment type="caution">
    <text evidence="1">The sequence shown here is derived from an EMBL/GenBank/DDBJ whole genome shotgun (WGS) entry which is preliminary data.</text>
</comment>
<protein>
    <submittedName>
        <fullName evidence="1">Uncharacterized protein</fullName>
    </submittedName>
</protein>